<feature type="binding site" evidence="6">
    <location>
        <position position="122"/>
    </location>
    <ligand>
        <name>FAD</name>
        <dbReference type="ChEBI" id="CHEBI:57692"/>
    </ligand>
</feature>
<dbReference type="RefSeq" id="WP_003470072.1">
    <property type="nucleotide sequence ID" value="NZ_APML01000042.1"/>
</dbReference>
<feature type="binding site" evidence="6">
    <location>
        <position position="286"/>
    </location>
    <ligand>
        <name>FAD</name>
        <dbReference type="ChEBI" id="CHEBI:57692"/>
    </ligand>
</feature>
<evidence type="ECO:0000313" key="8">
    <source>
        <dbReference type="EMBL" id="ENH96450.1"/>
    </source>
</evidence>
<evidence type="ECO:0000256" key="6">
    <source>
        <dbReference type="HAMAP-Rule" id="MF_01685"/>
    </source>
</evidence>
<keyword evidence="5 6" id="KW-0560">Oxidoreductase</keyword>
<keyword evidence="2 6" id="KW-0285">Flavoprotein</keyword>
<dbReference type="Gene3D" id="3.50.50.60">
    <property type="entry name" value="FAD/NAD(P)-binding domain"/>
    <property type="match status" value="2"/>
</dbReference>
<dbReference type="PANTHER" id="PTHR48105">
    <property type="entry name" value="THIOREDOXIN REDUCTASE 1-RELATED-RELATED"/>
    <property type="match status" value="1"/>
</dbReference>
<sequence>MAEDIFDLTVIGGGTTGLFATYYASMRGMSVKVIESQSEFGGKVMQFFPEKRIYDVGGFPDIFGESLVYRMIDQARRHEPVMITGEWIENIEKRTDDFRLRSSEGRDHYSKAVLLATGNGTFHTKTAPEWEALPHPTFRQQVASHLMHKERYHNKRVVIASDNKVGVGWALYLKDQASSVTVVNPNETFHQVKDADLQALLDSHVTVYFQSSLTDLQVVDEQLEYVQLLDKDQQIVTIEADEIVTFHGLELQQTPFADWGVTIEKGRIPVKGDMATNVAGIFAAGDIVQYEGKTNLIASGYTEAITAVNRAHQSIDPKATEQLYSTVIYRN</sequence>
<comment type="cofactor">
    <cofactor evidence="6">
        <name>FAD</name>
        <dbReference type="ChEBI" id="CHEBI:57692"/>
    </cofactor>
    <text evidence="6">Binds 1 FAD per subunit.</text>
</comment>
<dbReference type="eggNOG" id="COG0492">
    <property type="taxonomic scope" value="Bacteria"/>
</dbReference>
<accession>N4WPQ6</accession>
<dbReference type="Proteomes" id="UP000012283">
    <property type="component" value="Unassembled WGS sequence"/>
</dbReference>
<dbReference type="InterPro" id="IPR023753">
    <property type="entry name" value="FAD/NAD-binding_dom"/>
</dbReference>
<dbReference type="EMBL" id="APML01000042">
    <property type="protein sequence ID" value="ENH96450.1"/>
    <property type="molecule type" value="Genomic_DNA"/>
</dbReference>
<protein>
    <recommendedName>
        <fullName evidence="6">Ferredoxin--NADP reductase</fullName>
        <shortName evidence="6">FNR</shortName>
        <shortName evidence="6">Fd-NADP(+) reductase</shortName>
        <ecNumber evidence="6">1.18.1.2</ecNumber>
    </recommendedName>
</protein>
<feature type="domain" description="FAD/NAD(P)-binding" evidence="7">
    <location>
        <begin position="6"/>
        <end position="301"/>
    </location>
</feature>
<dbReference type="HAMAP" id="MF_01685">
    <property type="entry name" value="FENR2"/>
    <property type="match status" value="1"/>
</dbReference>
<feature type="binding site" evidence="6">
    <location>
        <position position="43"/>
    </location>
    <ligand>
        <name>FAD</name>
        <dbReference type="ChEBI" id="CHEBI:57692"/>
    </ligand>
</feature>
<comment type="similarity">
    <text evidence="6">Belongs to the ferredoxin--NADP reductase type 2 family.</text>
</comment>
<evidence type="ECO:0000259" key="7">
    <source>
        <dbReference type="Pfam" id="PF07992"/>
    </source>
</evidence>
<dbReference type="GO" id="GO:0050661">
    <property type="term" value="F:NADP binding"/>
    <property type="evidence" value="ECO:0007669"/>
    <property type="project" value="UniProtKB-UniRule"/>
</dbReference>
<evidence type="ECO:0000256" key="5">
    <source>
        <dbReference type="ARBA" id="ARBA00023002"/>
    </source>
</evidence>
<evidence type="ECO:0000256" key="1">
    <source>
        <dbReference type="ARBA" id="ARBA00011738"/>
    </source>
</evidence>
<comment type="catalytic activity">
    <reaction evidence="6">
        <text>2 reduced [2Fe-2S]-[ferredoxin] + NADP(+) + H(+) = 2 oxidized [2Fe-2S]-[ferredoxin] + NADPH</text>
        <dbReference type="Rhea" id="RHEA:20125"/>
        <dbReference type="Rhea" id="RHEA-COMP:10000"/>
        <dbReference type="Rhea" id="RHEA-COMP:10001"/>
        <dbReference type="ChEBI" id="CHEBI:15378"/>
        <dbReference type="ChEBI" id="CHEBI:33737"/>
        <dbReference type="ChEBI" id="CHEBI:33738"/>
        <dbReference type="ChEBI" id="CHEBI:57783"/>
        <dbReference type="ChEBI" id="CHEBI:58349"/>
        <dbReference type="EC" id="1.18.1.2"/>
    </reaction>
</comment>
<organism evidence="8 9">
    <name type="scientific">Gracilibacillus halophilus YIM-C55.5</name>
    <dbReference type="NCBI Taxonomy" id="1308866"/>
    <lineage>
        <taxon>Bacteria</taxon>
        <taxon>Bacillati</taxon>
        <taxon>Bacillota</taxon>
        <taxon>Bacilli</taxon>
        <taxon>Bacillales</taxon>
        <taxon>Bacillaceae</taxon>
        <taxon>Gracilibacillus</taxon>
    </lineage>
</organism>
<dbReference type="PATRIC" id="fig|1308866.3.peg.2144"/>
<dbReference type="PRINTS" id="PR00368">
    <property type="entry name" value="FADPNR"/>
</dbReference>
<feature type="binding site" evidence="6">
    <location>
        <position position="48"/>
    </location>
    <ligand>
        <name>FAD</name>
        <dbReference type="ChEBI" id="CHEBI:57692"/>
    </ligand>
</feature>
<keyword evidence="4 6" id="KW-0521">NADP</keyword>
<proteinExistence type="inferred from homology"/>
<feature type="binding site" evidence="6">
    <location>
        <position position="35"/>
    </location>
    <ligand>
        <name>FAD</name>
        <dbReference type="ChEBI" id="CHEBI:57692"/>
    </ligand>
</feature>
<evidence type="ECO:0000256" key="2">
    <source>
        <dbReference type="ARBA" id="ARBA00022630"/>
    </source>
</evidence>
<dbReference type="InterPro" id="IPR050097">
    <property type="entry name" value="Ferredoxin-NADP_redctase_2"/>
</dbReference>
<evidence type="ECO:0000313" key="9">
    <source>
        <dbReference type="Proteomes" id="UP000012283"/>
    </source>
</evidence>
<dbReference type="EC" id="1.18.1.2" evidence="6"/>
<dbReference type="GO" id="GO:0004324">
    <property type="term" value="F:ferredoxin-NADP+ reductase activity"/>
    <property type="evidence" value="ECO:0007669"/>
    <property type="project" value="UniProtKB-UniRule"/>
</dbReference>
<feature type="binding site" evidence="6">
    <location>
        <position position="326"/>
    </location>
    <ligand>
        <name>FAD</name>
        <dbReference type="ChEBI" id="CHEBI:57692"/>
    </ligand>
</feature>
<dbReference type="STRING" id="1308866.J416_10571"/>
<dbReference type="PRINTS" id="PR00469">
    <property type="entry name" value="PNDRDTASEII"/>
</dbReference>
<dbReference type="GO" id="GO:0050660">
    <property type="term" value="F:flavin adenine dinucleotide binding"/>
    <property type="evidence" value="ECO:0007669"/>
    <property type="project" value="UniProtKB-UniRule"/>
</dbReference>
<name>N4WPQ6_9BACI</name>
<feature type="binding site" evidence="6">
    <location>
        <position position="16"/>
    </location>
    <ligand>
        <name>FAD</name>
        <dbReference type="ChEBI" id="CHEBI:57692"/>
    </ligand>
</feature>
<keyword evidence="9" id="KW-1185">Reference proteome</keyword>
<dbReference type="InterPro" id="IPR022890">
    <property type="entry name" value="Fd--NADP_Rdtase_type_2"/>
</dbReference>
<dbReference type="Pfam" id="PF07992">
    <property type="entry name" value="Pyr_redox_2"/>
    <property type="match status" value="1"/>
</dbReference>
<comment type="subunit">
    <text evidence="1 6">Homodimer.</text>
</comment>
<feature type="binding site" evidence="6">
    <location>
        <position position="88"/>
    </location>
    <ligand>
        <name>FAD</name>
        <dbReference type="ChEBI" id="CHEBI:57692"/>
    </ligand>
</feature>
<comment type="caution">
    <text evidence="8">The sequence shown here is derived from an EMBL/GenBank/DDBJ whole genome shotgun (WGS) entry which is preliminary data.</text>
</comment>
<reference evidence="8 9" key="1">
    <citation type="submission" date="2013-03" db="EMBL/GenBank/DDBJ databases">
        <title>Draft genome sequence of Gracibacillus halophilus YIM-C55.5, a moderately halophilic and thermophilic organism from the Xiaochaidamu salt lake.</title>
        <authorList>
            <person name="Sugumar T."/>
            <person name="Polireddy D.R."/>
            <person name="Antony A."/>
            <person name="Madhava Y.R."/>
            <person name="Sivakumar N."/>
        </authorList>
    </citation>
    <scope>NUCLEOTIDE SEQUENCE [LARGE SCALE GENOMIC DNA]</scope>
    <source>
        <strain evidence="8 9">YIM-C55.5</strain>
    </source>
</reference>
<dbReference type="SUPFAM" id="SSF51905">
    <property type="entry name" value="FAD/NAD(P)-binding domain"/>
    <property type="match status" value="1"/>
</dbReference>
<evidence type="ECO:0000256" key="3">
    <source>
        <dbReference type="ARBA" id="ARBA00022827"/>
    </source>
</evidence>
<gene>
    <name evidence="8" type="ORF">J416_10571</name>
</gene>
<evidence type="ECO:0000256" key="4">
    <source>
        <dbReference type="ARBA" id="ARBA00022857"/>
    </source>
</evidence>
<dbReference type="OrthoDB" id="2960536at2"/>
<dbReference type="AlphaFoldDB" id="N4WPQ6"/>
<dbReference type="InterPro" id="IPR036188">
    <property type="entry name" value="FAD/NAD-bd_sf"/>
</dbReference>
<keyword evidence="3 6" id="KW-0274">FAD</keyword>